<dbReference type="EMBL" id="CP102480">
    <property type="protein sequence ID" value="UUX50820.1"/>
    <property type="molecule type" value="Genomic_DNA"/>
</dbReference>
<keyword evidence="3 6" id="KW-0812">Transmembrane</keyword>
<dbReference type="KEGG" id="naci:NUH88_03750"/>
<evidence type="ECO:0000256" key="5">
    <source>
        <dbReference type="ARBA" id="ARBA00023136"/>
    </source>
</evidence>
<dbReference type="RefSeq" id="WP_257770058.1">
    <property type="nucleotide sequence ID" value="NZ_CP102480.1"/>
</dbReference>
<feature type="domain" description="EamA" evidence="7">
    <location>
        <begin position="11"/>
        <end position="139"/>
    </location>
</feature>
<dbReference type="AlphaFoldDB" id="A0A9J7AX46"/>
<feature type="transmembrane region" description="Helical" evidence="6">
    <location>
        <begin position="124"/>
        <end position="142"/>
    </location>
</feature>
<dbReference type="Proteomes" id="UP001060336">
    <property type="component" value="Chromosome"/>
</dbReference>
<accession>A0A9J7AX46</accession>
<protein>
    <submittedName>
        <fullName evidence="8">DMT family transporter</fullName>
    </submittedName>
</protein>
<comment type="similarity">
    <text evidence="2">Belongs to the EamA transporter family.</text>
</comment>
<name>A0A9J7AX46_9PROT</name>
<feature type="transmembrane region" description="Helical" evidence="6">
    <location>
        <begin position="243"/>
        <end position="262"/>
    </location>
</feature>
<keyword evidence="4 6" id="KW-1133">Transmembrane helix</keyword>
<dbReference type="PANTHER" id="PTHR32322">
    <property type="entry name" value="INNER MEMBRANE TRANSPORTER"/>
    <property type="match status" value="1"/>
</dbReference>
<keyword evidence="5 6" id="KW-0472">Membrane</keyword>
<sequence>MSMFFQVVAPMVFVLLWSSAFIAAKFGVAHVEPFTFLGARFALVTAIFTIIALAVKAPWPRSIRSWHNIAVVGLFLHAFYLSSVFVAIHGGMPSGLVALVSGLQPVLTAIAAGLFLGEPPSARQWAGCVTGFAGMVLVLSDQMSIEGVTFIGIGLSVLALLSISFGTLYQKRNAAEMNLLTGNAIMAGTGSLVTLAAAALFESMEIVWAPAFVGAFLWLSIAVSLGAYSLLMLLIKHGQATKVASLFYLVPPTAAVMAYIAFGEEISLLAGLGILVTAGGVALVVLPQRKPA</sequence>
<evidence type="ECO:0000313" key="9">
    <source>
        <dbReference type="Proteomes" id="UP001060336"/>
    </source>
</evidence>
<evidence type="ECO:0000256" key="2">
    <source>
        <dbReference type="ARBA" id="ARBA00007362"/>
    </source>
</evidence>
<keyword evidence="9" id="KW-1185">Reference proteome</keyword>
<feature type="transmembrane region" description="Helical" evidence="6">
    <location>
        <begin position="67"/>
        <end position="90"/>
    </location>
</feature>
<dbReference type="GO" id="GO:0016020">
    <property type="term" value="C:membrane"/>
    <property type="evidence" value="ECO:0007669"/>
    <property type="project" value="UniProtKB-SubCell"/>
</dbReference>
<dbReference type="PANTHER" id="PTHR32322:SF2">
    <property type="entry name" value="EAMA DOMAIN-CONTAINING PROTEIN"/>
    <property type="match status" value="1"/>
</dbReference>
<evidence type="ECO:0000313" key="8">
    <source>
        <dbReference type="EMBL" id="UUX50820.1"/>
    </source>
</evidence>
<comment type="subcellular location">
    <subcellularLocation>
        <location evidence="1">Membrane</location>
        <topology evidence="1">Multi-pass membrane protein</topology>
    </subcellularLocation>
</comment>
<proteinExistence type="inferred from homology"/>
<feature type="transmembrane region" description="Helical" evidence="6">
    <location>
        <begin position="148"/>
        <end position="168"/>
    </location>
</feature>
<reference evidence="8" key="1">
    <citation type="submission" date="2022-08" db="EMBL/GenBank/DDBJ databases">
        <title>Nisaea acidiphila sp. nov., isolated from a marine algal debris and emended description of the genus Nisaea Urios et al. 2008.</title>
        <authorList>
            <person name="Kwon K."/>
        </authorList>
    </citation>
    <scope>NUCLEOTIDE SEQUENCE</scope>
    <source>
        <strain evidence="8">MEBiC11861</strain>
    </source>
</reference>
<dbReference type="Gene3D" id="1.10.3730.20">
    <property type="match status" value="1"/>
</dbReference>
<evidence type="ECO:0000256" key="3">
    <source>
        <dbReference type="ARBA" id="ARBA00022692"/>
    </source>
</evidence>
<dbReference type="InterPro" id="IPR037185">
    <property type="entry name" value="EmrE-like"/>
</dbReference>
<gene>
    <name evidence="8" type="ORF">NUH88_03750</name>
</gene>
<dbReference type="InterPro" id="IPR050638">
    <property type="entry name" value="AA-Vitamin_Transporters"/>
</dbReference>
<evidence type="ECO:0000256" key="1">
    <source>
        <dbReference type="ARBA" id="ARBA00004141"/>
    </source>
</evidence>
<feature type="domain" description="EamA" evidence="7">
    <location>
        <begin position="151"/>
        <end position="285"/>
    </location>
</feature>
<evidence type="ECO:0000256" key="4">
    <source>
        <dbReference type="ARBA" id="ARBA00022989"/>
    </source>
</evidence>
<feature type="transmembrane region" description="Helical" evidence="6">
    <location>
        <begin position="96"/>
        <end position="117"/>
    </location>
</feature>
<feature type="transmembrane region" description="Helical" evidence="6">
    <location>
        <begin position="268"/>
        <end position="286"/>
    </location>
</feature>
<dbReference type="Pfam" id="PF00892">
    <property type="entry name" value="EamA"/>
    <property type="match status" value="2"/>
</dbReference>
<dbReference type="InterPro" id="IPR000620">
    <property type="entry name" value="EamA_dom"/>
</dbReference>
<organism evidence="8 9">
    <name type="scientific">Nisaea acidiphila</name>
    <dbReference type="NCBI Taxonomy" id="1862145"/>
    <lineage>
        <taxon>Bacteria</taxon>
        <taxon>Pseudomonadati</taxon>
        <taxon>Pseudomonadota</taxon>
        <taxon>Alphaproteobacteria</taxon>
        <taxon>Rhodospirillales</taxon>
        <taxon>Thalassobaculaceae</taxon>
        <taxon>Nisaea</taxon>
    </lineage>
</organism>
<feature type="transmembrane region" description="Helical" evidence="6">
    <location>
        <begin position="207"/>
        <end position="231"/>
    </location>
</feature>
<feature type="transmembrane region" description="Helical" evidence="6">
    <location>
        <begin position="180"/>
        <end position="201"/>
    </location>
</feature>
<evidence type="ECO:0000259" key="7">
    <source>
        <dbReference type="Pfam" id="PF00892"/>
    </source>
</evidence>
<evidence type="ECO:0000256" key="6">
    <source>
        <dbReference type="SAM" id="Phobius"/>
    </source>
</evidence>
<feature type="transmembrane region" description="Helical" evidence="6">
    <location>
        <begin position="34"/>
        <end position="55"/>
    </location>
</feature>
<dbReference type="SUPFAM" id="SSF103481">
    <property type="entry name" value="Multidrug resistance efflux transporter EmrE"/>
    <property type="match status" value="2"/>
</dbReference>